<proteinExistence type="inferred from homology"/>
<dbReference type="Pfam" id="PF00153">
    <property type="entry name" value="Mito_carr"/>
    <property type="match status" value="3"/>
</dbReference>
<dbReference type="PANTHER" id="PTHR45618">
    <property type="entry name" value="MITOCHONDRIAL DICARBOXYLATE CARRIER-RELATED"/>
    <property type="match status" value="1"/>
</dbReference>
<dbReference type="InterPro" id="IPR018108">
    <property type="entry name" value="MCP_transmembrane"/>
</dbReference>
<evidence type="ECO:0000313" key="10">
    <source>
        <dbReference type="EMBL" id="GMI03828.1"/>
    </source>
</evidence>
<keyword evidence="11" id="KW-1185">Reference proteome</keyword>
<gene>
    <name evidence="10" type="ORF">TrRE_jg7641</name>
</gene>
<organism evidence="10 11">
    <name type="scientific">Triparma retinervis</name>
    <dbReference type="NCBI Taxonomy" id="2557542"/>
    <lineage>
        <taxon>Eukaryota</taxon>
        <taxon>Sar</taxon>
        <taxon>Stramenopiles</taxon>
        <taxon>Ochrophyta</taxon>
        <taxon>Bolidophyceae</taxon>
        <taxon>Parmales</taxon>
        <taxon>Triparmaceae</taxon>
        <taxon>Triparma</taxon>
    </lineage>
</organism>
<keyword evidence="7 8" id="KW-0472">Membrane</keyword>
<dbReference type="OrthoDB" id="756301at2759"/>
<comment type="subcellular location">
    <subcellularLocation>
        <location evidence="1">Membrane</location>
        <topology evidence="1">Multi-pass membrane protein</topology>
    </subcellularLocation>
</comment>
<dbReference type="EMBL" id="BRXZ01000048">
    <property type="protein sequence ID" value="GMI03828.1"/>
    <property type="molecule type" value="Genomic_DNA"/>
</dbReference>
<feature type="repeat" description="Solcar" evidence="8">
    <location>
        <begin position="127"/>
        <end position="232"/>
    </location>
</feature>
<dbReference type="SUPFAM" id="SSF103506">
    <property type="entry name" value="Mitochondrial carrier"/>
    <property type="match status" value="1"/>
</dbReference>
<evidence type="ECO:0000256" key="9">
    <source>
        <dbReference type="RuleBase" id="RU000488"/>
    </source>
</evidence>
<protein>
    <recommendedName>
        <fullName evidence="12">Mitochondrial carrier</fullName>
    </recommendedName>
</protein>
<comment type="caution">
    <text evidence="10">The sequence shown here is derived from an EMBL/GenBank/DDBJ whole genome shotgun (WGS) entry which is preliminary data.</text>
</comment>
<accession>A0A9W7C7X2</accession>
<dbReference type="GO" id="GO:0016020">
    <property type="term" value="C:membrane"/>
    <property type="evidence" value="ECO:0007669"/>
    <property type="project" value="UniProtKB-SubCell"/>
</dbReference>
<comment type="similarity">
    <text evidence="2 9">Belongs to the mitochondrial carrier (TC 2.A.29) family.</text>
</comment>
<name>A0A9W7C7X2_9STRA</name>
<dbReference type="InterPro" id="IPR050391">
    <property type="entry name" value="Mito_Metabolite_Transporter"/>
</dbReference>
<keyword evidence="3 9" id="KW-0813">Transport</keyword>
<keyword evidence="4 8" id="KW-0812">Transmembrane</keyword>
<evidence type="ECO:0000256" key="6">
    <source>
        <dbReference type="ARBA" id="ARBA00022989"/>
    </source>
</evidence>
<evidence type="ECO:0000256" key="4">
    <source>
        <dbReference type="ARBA" id="ARBA00022692"/>
    </source>
</evidence>
<dbReference type="Proteomes" id="UP001165082">
    <property type="component" value="Unassembled WGS sequence"/>
</dbReference>
<dbReference type="AlphaFoldDB" id="A0A9W7C7X2"/>
<dbReference type="Gene3D" id="1.50.40.10">
    <property type="entry name" value="Mitochondrial carrier domain"/>
    <property type="match status" value="2"/>
</dbReference>
<sequence>MIDLTTSENTPAPTPKVPVVPKVSILSELCCGAISNGIASFLLNPCDVVKLRIQSQSLPPSHPDAMYRTTLQTAKKIVSEEGVFVLSRNSGLWLPGIVPSMLREASYSSFRFGLYGPLKSHFVKDESDLVGKILSGASSGSIGSFLAVPTDRLKIRMQREAGRVGEDGLYQTGLFRGRKQTYPTVNFAAGFGKMWREEGGITGLWKGWQPTVCRAAALAGAQLSSYDHTKHVLKTNRVMDDGFGLHIVASLVAGVAALVTTQPFDTIKSKVMALDGEVGGPKGVVDAVKTTARLEGLKGFYRGSLARCGCSWDWVIAKEEQL</sequence>
<feature type="repeat" description="Solcar" evidence="8">
    <location>
        <begin position="241"/>
        <end position="322"/>
    </location>
</feature>
<evidence type="ECO:0008006" key="12">
    <source>
        <dbReference type="Google" id="ProtNLM"/>
    </source>
</evidence>
<evidence type="ECO:0000256" key="2">
    <source>
        <dbReference type="ARBA" id="ARBA00006375"/>
    </source>
</evidence>
<dbReference type="PROSITE" id="PS50920">
    <property type="entry name" value="SOLCAR"/>
    <property type="match status" value="3"/>
</dbReference>
<feature type="repeat" description="Solcar" evidence="8">
    <location>
        <begin position="23"/>
        <end position="121"/>
    </location>
</feature>
<evidence type="ECO:0000256" key="3">
    <source>
        <dbReference type="ARBA" id="ARBA00022448"/>
    </source>
</evidence>
<keyword evidence="6" id="KW-1133">Transmembrane helix</keyword>
<evidence type="ECO:0000256" key="8">
    <source>
        <dbReference type="PROSITE-ProRule" id="PRU00282"/>
    </source>
</evidence>
<evidence type="ECO:0000313" key="11">
    <source>
        <dbReference type="Proteomes" id="UP001165082"/>
    </source>
</evidence>
<evidence type="ECO:0000256" key="7">
    <source>
        <dbReference type="ARBA" id="ARBA00023136"/>
    </source>
</evidence>
<dbReference type="InterPro" id="IPR023395">
    <property type="entry name" value="MCP_dom_sf"/>
</dbReference>
<evidence type="ECO:0000256" key="5">
    <source>
        <dbReference type="ARBA" id="ARBA00022737"/>
    </source>
</evidence>
<keyword evidence="5" id="KW-0677">Repeat</keyword>
<reference evidence="10" key="1">
    <citation type="submission" date="2022-07" db="EMBL/GenBank/DDBJ databases">
        <title>Genome analysis of Parmales, a sister group of diatoms, reveals the evolutionary specialization of diatoms from phago-mixotrophs to photoautotrophs.</title>
        <authorList>
            <person name="Ban H."/>
            <person name="Sato S."/>
            <person name="Yoshikawa S."/>
            <person name="Kazumasa Y."/>
            <person name="Nakamura Y."/>
            <person name="Ichinomiya M."/>
            <person name="Saitoh K."/>
            <person name="Sato N."/>
            <person name="Blanc-Mathieu R."/>
            <person name="Endo H."/>
            <person name="Kuwata A."/>
            <person name="Ogata H."/>
        </authorList>
    </citation>
    <scope>NUCLEOTIDE SEQUENCE</scope>
</reference>
<evidence type="ECO:0000256" key="1">
    <source>
        <dbReference type="ARBA" id="ARBA00004141"/>
    </source>
</evidence>